<gene>
    <name evidence="1" type="ORF">SDC9_124711</name>
</gene>
<dbReference type="EMBL" id="VSSQ01028119">
    <property type="protein sequence ID" value="MPM77703.1"/>
    <property type="molecule type" value="Genomic_DNA"/>
</dbReference>
<dbReference type="InterPro" id="IPR036736">
    <property type="entry name" value="ACP-like_sf"/>
</dbReference>
<comment type="caution">
    <text evidence="1">The sequence shown here is derived from an EMBL/GenBank/DDBJ whole genome shotgun (WGS) entry which is preliminary data.</text>
</comment>
<reference evidence="1" key="1">
    <citation type="submission" date="2019-08" db="EMBL/GenBank/DDBJ databases">
        <authorList>
            <person name="Kucharzyk K."/>
            <person name="Murdoch R.W."/>
            <person name="Higgins S."/>
            <person name="Loffler F."/>
        </authorList>
    </citation>
    <scope>NUCLEOTIDE SEQUENCE</scope>
</reference>
<dbReference type="SUPFAM" id="SSF47336">
    <property type="entry name" value="ACP-like"/>
    <property type="match status" value="1"/>
</dbReference>
<name>A0A645CLA8_9ZZZZ</name>
<accession>A0A645CLA8</accession>
<protein>
    <recommendedName>
        <fullName evidence="2">Carrier domain-containing protein</fullName>
    </recommendedName>
</protein>
<proteinExistence type="predicted"/>
<organism evidence="1">
    <name type="scientific">bioreactor metagenome</name>
    <dbReference type="NCBI Taxonomy" id="1076179"/>
    <lineage>
        <taxon>unclassified sequences</taxon>
        <taxon>metagenomes</taxon>
        <taxon>ecological metagenomes</taxon>
    </lineage>
</organism>
<dbReference type="Gene3D" id="1.10.1200.10">
    <property type="entry name" value="ACP-like"/>
    <property type="match status" value="1"/>
</dbReference>
<sequence>MPTFGIGGIRLKERILEVAKDVLGKFVDETTDMNNTPDWDSLKTLQIIMALDEKGITIPLEKIAKIKSISDLIYFAK</sequence>
<dbReference type="AlphaFoldDB" id="A0A645CLA8"/>
<evidence type="ECO:0000313" key="1">
    <source>
        <dbReference type="EMBL" id="MPM77703.1"/>
    </source>
</evidence>
<evidence type="ECO:0008006" key="2">
    <source>
        <dbReference type="Google" id="ProtNLM"/>
    </source>
</evidence>